<protein>
    <submittedName>
        <fullName evidence="1">Uncharacterized protein</fullName>
    </submittedName>
</protein>
<gene>
    <name evidence="1" type="ORF">F5890DRAFT_1502554</name>
</gene>
<name>A0AA38Q380_9AGAR</name>
<organism evidence="1 2">
    <name type="scientific">Lentinula detonsa</name>
    <dbReference type="NCBI Taxonomy" id="2804962"/>
    <lineage>
        <taxon>Eukaryota</taxon>
        <taxon>Fungi</taxon>
        <taxon>Dikarya</taxon>
        <taxon>Basidiomycota</taxon>
        <taxon>Agaricomycotina</taxon>
        <taxon>Agaricomycetes</taxon>
        <taxon>Agaricomycetidae</taxon>
        <taxon>Agaricales</taxon>
        <taxon>Marasmiineae</taxon>
        <taxon>Omphalotaceae</taxon>
        <taxon>Lentinula</taxon>
    </lineage>
</organism>
<proteinExistence type="predicted"/>
<evidence type="ECO:0000313" key="1">
    <source>
        <dbReference type="EMBL" id="KAJ3986614.1"/>
    </source>
</evidence>
<dbReference type="EMBL" id="MU801937">
    <property type="protein sequence ID" value="KAJ3986614.1"/>
    <property type="molecule type" value="Genomic_DNA"/>
</dbReference>
<comment type="caution">
    <text evidence="1">The sequence shown here is derived from an EMBL/GenBank/DDBJ whole genome shotgun (WGS) entry which is preliminary data.</text>
</comment>
<evidence type="ECO:0000313" key="2">
    <source>
        <dbReference type="Proteomes" id="UP001163850"/>
    </source>
</evidence>
<dbReference type="Proteomes" id="UP001163850">
    <property type="component" value="Unassembled WGS sequence"/>
</dbReference>
<accession>A0AA38Q380</accession>
<sequence length="75" mass="8629">MRFEMAELGRNVLLDTYYYVKLNCPGRSFHICKTGFLVPPIRRKGGFWLGPRQILCTSRSQTRIQSESIGTCVCQ</sequence>
<dbReference type="AlphaFoldDB" id="A0AA38Q380"/>
<reference evidence="1" key="1">
    <citation type="submission" date="2022-08" db="EMBL/GenBank/DDBJ databases">
        <authorList>
            <consortium name="DOE Joint Genome Institute"/>
            <person name="Min B."/>
            <person name="Riley R."/>
            <person name="Sierra-Patev S."/>
            <person name="Naranjo-Ortiz M."/>
            <person name="Looney B."/>
            <person name="Konkel Z."/>
            <person name="Slot J.C."/>
            <person name="Sakamoto Y."/>
            <person name="Steenwyk J.L."/>
            <person name="Rokas A."/>
            <person name="Carro J."/>
            <person name="Camarero S."/>
            <person name="Ferreira P."/>
            <person name="Molpeceres G."/>
            <person name="Ruiz-Duenas F.J."/>
            <person name="Serrano A."/>
            <person name="Henrissat B."/>
            <person name="Drula E."/>
            <person name="Hughes K.W."/>
            <person name="Mata J.L."/>
            <person name="Ishikawa N.K."/>
            <person name="Vargas-Isla R."/>
            <person name="Ushijima S."/>
            <person name="Smith C.A."/>
            <person name="Ahrendt S."/>
            <person name="Andreopoulos W."/>
            <person name="He G."/>
            <person name="Labutti K."/>
            <person name="Lipzen A."/>
            <person name="Ng V."/>
            <person name="Sandor L."/>
            <person name="Barry K."/>
            <person name="Martinez A.T."/>
            <person name="Xiao Y."/>
            <person name="Gibbons J.G."/>
            <person name="Terashima K."/>
            <person name="Hibbett D.S."/>
            <person name="Grigoriev I.V."/>
        </authorList>
    </citation>
    <scope>NUCLEOTIDE SEQUENCE</scope>
    <source>
        <strain evidence="1">TFB7829</strain>
    </source>
</reference>